<dbReference type="InterPro" id="IPR027450">
    <property type="entry name" value="AlkB-like"/>
</dbReference>
<protein>
    <recommendedName>
        <fullName evidence="2">Fe2OG dioxygenase domain-containing protein</fullName>
    </recommendedName>
</protein>
<dbReference type="GO" id="GO:0005759">
    <property type="term" value="C:mitochondrial matrix"/>
    <property type="evidence" value="ECO:0007669"/>
    <property type="project" value="TreeGrafter"/>
</dbReference>
<dbReference type="GeneID" id="18818374"/>
<dbReference type="Pfam" id="PF13532">
    <property type="entry name" value="2OG-FeII_Oxy_2"/>
    <property type="match status" value="1"/>
</dbReference>
<reference evidence="3" key="1">
    <citation type="submission" date="2011-04" db="EMBL/GenBank/DDBJ databases">
        <title>Evolution of plant cell wall degrading machinery underlies the functional diversity of forest fungi.</title>
        <authorList>
            <consortium name="US DOE Joint Genome Institute (JGI-PGF)"/>
            <person name="Eastwood D.C."/>
            <person name="Floudas D."/>
            <person name="Binder M."/>
            <person name="Majcherczyk A."/>
            <person name="Schneider P."/>
            <person name="Aerts A."/>
            <person name="Asiegbu F.O."/>
            <person name="Baker S.E."/>
            <person name="Barry K."/>
            <person name="Bendiksby M."/>
            <person name="Blumentritt M."/>
            <person name="Coutinho P.M."/>
            <person name="Cullen D."/>
            <person name="Cullen D."/>
            <person name="Gathman A."/>
            <person name="Goodell B."/>
            <person name="Henrissat B."/>
            <person name="Ihrmark K."/>
            <person name="Kauserud H."/>
            <person name="Kohler A."/>
            <person name="LaButti K."/>
            <person name="Lapidus A."/>
            <person name="Lavin J.L."/>
            <person name="Lee Y.-H."/>
            <person name="Lindquist E."/>
            <person name="Lilly W."/>
            <person name="Lucas S."/>
            <person name="Morin E."/>
            <person name="Murat C."/>
            <person name="Oguiza J.A."/>
            <person name="Park J."/>
            <person name="Pisabarro A.G."/>
            <person name="Riley R."/>
            <person name="Rosling A."/>
            <person name="Salamov A."/>
            <person name="Schmidt O."/>
            <person name="Schmutz J."/>
            <person name="Skrede I."/>
            <person name="Stenlid J."/>
            <person name="Wiebenga A."/>
            <person name="Xie X."/>
            <person name="Kues U."/>
            <person name="Hibbett D.S."/>
            <person name="Hoffmeister D."/>
            <person name="Hogberg N."/>
            <person name="Martin F."/>
            <person name="Grigoriev I.V."/>
            <person name="Watkinson S.C."/>
        </authorList>
    </citation>
    <scope>NUCLEOTIDE SEQUENCE</scope>
    <source>
        <strain evidence="3">S7.9</strain>
    </source>
</reference>
<dbReference type="KEGG" id="sla:SERLADRAFT_462463"/>
<gene>
    <name evidence="3" type="ORF">SERLADRAFT_462463</name>
</gene>
<evidence type="ECO:0000313" key="3">
    <source>
        <dbReference type="EMBL" id="EGO28041.1"/>
    </source>
</evidence>
<sequence length="222" mass="24855">MQQALRLYFRDTNVNQVMLFGRVNSQSDNGEVQTSSGLPAFLISLISTLEELLRPVLPPPTHTLLFPPKTAPPRARQAILNLYNPGEGISSHVDLLNRFGDGIIGISMGSGCVMNFEKHSEHKDMDDVGKERWELFLPERSIIVMTEDARYSWKHGIEGRQEDLVESEEGTDSEAEWIARGTRLSITLRWLLPGADIVGRPDQQGSSHIQTSRTNQCDNSNV</sequence>
<dbReference type="GO" id="GO:0006631">
    <property type="term" value="P:fatty acid metabolic process"/>
    <property type="evidence" value="ECO:0007669"/>
    <property type="project" value="TreeGrafter"/>
</dbReference>
<dbReference type="InterPro" id="IPR037151">
    <property type="entry name" value="AlkB-like_sf"/>
</dbReference>
<dbReference type="SUPFAM" id="SSF51197">
    <property type="entry name" value="Clavaminate synthase-like"/>
    <property type="match status" value="1"/>
</dbReference>
<dbReference type="PROSITE" id="PS51471">
    <property type="entry name" value="FE2OG_OXY"/>
    <property type="match status" value="1"/>
</dbReference>
<evidence type="ECO:0000256" key="1">
    <source>
        <dbReference type="SAM" id="MobiDB-lite"/>
    </source>
</evidence>
<dbReference type="GO" id="GO:0016706">
    <property type="term" value="F:2-oxoglutarate-dependent dioxygenase activity"/>
    <property type="evidence" value="ECO:0007669"/>
    <property type="project" value="TreeGrafter"/>
</dbReference>
<dbReference type="EMBL" id="GL945431">
    <property type="protein sequence ID" value="EGO28041.1"/>
    <property type="molecule type" value="Genomic_DNA"/>
</dbReference>
<dbReference type="HOGENOM" id="CLU_052246_2_1_1"/>
<dbReference type="InterPro" id="IPR005123">
    <property type="entry name" value="Oxoglu/Fe-dep_dioxygenase_dom"/>
</dbReference>
<dbReference type="Gene3D" id="2.60.120.590">
    <property type="entry name" value="Alpha-ketoglutarate-dependent dioxygenase AlkB-like"/>
    <property type="match status" value="1"/>
</dbReference>
<proteinExistence type="predicted"/>
<accession>F8NNI4</accession>
<feature type="region of interest" description="Disordered" evidence="1">
    <location>
        <begin position="199"/>
        <end position="222"/>
    </location>
</feature>
<dbReference type="Proteomes" id="UP000008064">
    <property type="component" value="Unassembled WGS sequence"/>
</dbReference>
<feature type="domain" description="Fe2OG dioxygenase" evidence="2">
    <location>
        <begin position="74"/>
        <end position="192"/>
    </location>
</feature>
<dbReference type="GO" id="GO:0006974">
    <property type="term" value="P:DNA damage response"/>
    <property type="evidence" value="ECO:0007669"/>
    <property type="project" value="InterPro"/>
</dbReference>
<dbReference type="PANTHER" id="PTHR21052:SF0">
    <property type="entry name" value="ALPHA-KETOGLUTARATE-DEPENDENT DIOXYGENASE ALKB HOMOLOG 7, MITOCHONDRIAL"/>
    <property type="match status" value="1"/>
</dbReference>
<feature type="compositionally biased region" description="Polar residues" evidence="1">
    <location>
        <begin position="203"/>
        <end position="222"/>
    </location>
</feature>
<dbReference type="OrthoDB" id="412814at2759"/>
<dbReference type="PANTHER" id="PTHR21052">
    <property type="entry name" value="SPERMATOGENESIS ASSOCIATED 11-RELATED"/>
    <property type="match status" value="1"/>
</dbReference>
<evidence type="ECO:0000259" key="2">
    <source>
        <dbReference type="PROSITE" id="PS51471"/>
    </source>
</evidence>
<dbReference type="AlphaFoldDB" id="F8NNI4"/>
<name>F8NNI4_SERL9</name>
<dbReference type="InterPro" id="IPR032870">
    <property type="entry name" value="ALKBH7-like"/>
</dbReference>
<dbReference type="RefSeq" id="XP_007316132.1">
    <property type="nucleotide sequence ID" value="XM_007316070.1"/>
</dbReference>
<organism>
    <name type="scientific">Serpula lacrymans var. lacrymans (strain S7.9)</name>
    <name type="common">Dry rot fungus</name>
    <dbReference type="NCBI Taxonomy" id="578457"/>
    <lineage>
        <taxon>Eukaryota</taxon>
        <taxon>Fungi</taxon>
        <taxon>Dikarya</taxon>
        <taxon>Basidiomycota</taxon>
        <taxon>Agaricomycotina</taxon>
        <taxon>Agaricomycetes</taxon>
        <taxon>Agaricomycetidae</taxon>
        <taxon>Boletales</taxon>
        <taxon>Coniophorineae</taxon>
        <taxon>Serpulaceae</taxon>
        <taxon>Serpula</taxon>
    </lineage>
</organism>